<comment type="caution">
    <text evidence="1">The sequence shown here is derived from an EMBL/GenBank/DDBJ whole genome shotgun (WGS) entry which is preliminary data.</text>
</comment>
<evidence type="ECO:0000313" key="1">
    <source>
        <dbReference type="EMBL" id="GAG68487.1"/>
    </source>
</evidence>
<dbReference type="Gene3D" id="3.40.50.300">
    <property type="entry name" value="P-loop containing nucleotide triphosphate hydrolases"/>
    <property type="match status" value="1"/>
</dbReference>
<name>X1AFD4_9ZZZZ</name>
<accession>X1AFD4</accession>
<gene>
    <name evidence="1" type="ORF">S01H4_10855</name>
</gene>
<dbReference type="AlphaFoldDB" id="X1AFD4"/>
<feature type="non-terminal residue" evidence="1">
    <location>
        <position position="60"/>
    </location>
</feature>
<sequence>MSSMTMDYFEELLKKPSLFKEESKLDNNFIPKRLPHREKELSLLSQLFLALLTNPNSISL</sequence>
<reference evidence="1" key="1">
    <citation type="journal article" date="2014" name="Front. Microbiol.">
        <title>High frequency of phylogenetically diverse reductive dehalogenase-homologous genes in deep subseafloor sedimentary metagenomes.</title>
        <authorList>
            <person name="Kawai M."/>
            <person name="Futagami T."/>
            <person name="Toyoda A."/>
            <person name="Takaki Y."/>
            <person name="Nishi S."/>
            <person name="Hori S."/>
            <person name="Arai W."/>
            <person name="Tsubouchi T."/>
            <person name="Morono Y."/>
            <person name="Uchiyama I."/>
            <person name="Ito T."/>
            <person name="Fujiyama A."/>
            <person name="Inagaki F."/>
            <person name="Takami H."/>
        </authorList>
    </citation>
    <scope>NUCLEOTIDE SEQUENCE</scope>
    <source>
        <strain evidence="1">Expedition CK06-06</strain>
    </source>
</reference>
<organism evidence="1">
    <name type="scientific">marine sediment metagenome</name>
    <dbReference type="NCBI Taxonomy" id="412755"/>
    <lineage>
        <taxon>unclassified sequences</taxon>
        <taxon>metagenomes</taxon>
        <taxon>ecological metagenomes</taxon>
    </lineage>
</organism>
<dbReference type="InterPro" id="IPR027417">
    <property type="entry name" value="P-loop_NTPase"/>
</dbReference>
<dbReference type="EMBL" id="BART01004247">
    <property type="protein sequence ID" value="GAG68487.1"/>
    <property type="molecule type" value="Genomic_DNA"/>
</dbReference>
<protein>
    <submittedName>
        <fullName evidence="1">Uncharacterized protein</fullName>
    </submittedName>
</protein>
<dbReference type="Gene3D" id="1.10.8.60">
    <property type="match status" value="1"/>
</dbReference>
<proteinExistence type="predicted"/>